<dbReference type="AlphaFoldDB" id="A0A7T0KER7"/>
<protein>
    <submittedName>
        <fullName evidence="1">Uncharacterized protein</fullName>
    </submittedName>
</protein>
<organism evidence="1 2">
    <name type="scientific">Corynebacterium lizhenjunii</name>
    <dbReference type="NCBI Taxonomy" id="2709394"/>
    <lineage>
        <taxon>Bacteria</taxon>
        <taxon>Bacillati</taxon>
        <taxon>Actinomycetota</taxon>
        <taxon>Actinomycetes</taxon>
        <taxon>Mycobacteriales</taxon>
        <taxon>Corynebacteriaceae</taxon>
        <taxon>Corynebacterium</taxon>
    </lineage>
</organism>
<reference evidence="1 2" key="1">
    <citation type="submission" date="2020-11" db="EMBL/GenBank/DDBJ databases">
        <title>Corynebacterium sp. ZJ-599.</title>
        <authorList>
            <person name="Zhou J."/>
        </authorList>
    </citation>
    <scope>NUCLEOTIDE SEQUENCE [LARGE SCALE GENOMIC DNA]</scope>
    <source>
        <strain evidence="1 2">ZJ-599</strain>
    </source>
</reference>
<sequence length="57" mass="6681">MSSKNANTQWDHLTEQQLRNLREAAEEAVRAIEAAYPFDPNKKRTWKQVFVDAYRSA</sequence>
<name>A0A7T0KER7_9CORY</name>
<gene>
    <name evidence="1" type="ORF">G7Y31_10575</name>
</gene>
<accession>A0A7T0KER7</accession>
<dbReference type="Proteomes" id="UP000594681">
    <property type="component" value="Chromosome"/>
</dbReference>
<dbReference type="RefSeq" id="WP_165007290.1">
    <property type="nucleotide sequence ID" value="NZ_CP064954.1"/>
</dbReference>
<evidence type="ECO:0000313" key="2">
    <source>
        <dbReference type="Proteomes" id="UP000594681"/>
    </source>
</evidence>
<evidence type="ECO:0000313" key="1">
    <source>
        <dbReference type="EMBL" id="QPK78940.1"/>
    </source>
</evidence>
<dbReference type="EMBL" id="CP064954">
    <property type="protein sequence ID" value="QPK78940.1"/>
    <property type="molecule type" value="Genomic_DNA"/>
</dbReference>
<keyword evidence="2" id="KW-1185">Reference proteome</keyword>
<proteinExistence type="predicted"/>
<dbReference type="KEGG" id="cliz:G7Y31_10575"/>